<dbReference type="AlphaFoldDB" id="A0AAE1C793"/>
<dbReference type="EMBL" id="JAULSO010000008">
    <property type="protein sequence ID" value="KAK3681121.1"/>
    <property type="molecule type" value="Genomic_DNA"/>
</dbReference>
<comment type="caution">
    <text evidence="2">The sequence shown here is derived from an EMBL/GenBank/DDBJ whole genome shotgun (WGS) entry which is preliminary data.</text>
</comment>
<feature type="compositionally biased region" description="Low complexity" evidence="1">
    <location>
        <begin position="123"/>
        <end position="136"/>
    </location>
</feature>
<dbReference type="Proteomes" id="UP001270362">
    <property type="component" value="Unassembled WGS sequence"/>
</dbReference>
<name>A0AAE1C793_9PEZI</name>
<protein>
    <submittedName>
        <fullName evidence="2">Uncharacterized protein</fullName>
    </submittedName>
</protein>
<reference evidence="2" key="1">
    <citation type="journal article" date="2023" name="Mol. Phylogenet. Evol.">
        <title>Genome-scale phylogeny and comparative genomics of the fungal order Sordariales.</title>
        <authorList>
            <person name="Hensen N."/>
            <person name="Bonometti L."/>
            <person name="Westerberg I."/>
            <person name="Brannstrom I.O."/>
            <person name="Guillou S."/>
            <person name="Cros-Aarteil S."/>
            <person name="Calhoun S."/>
            <person name="Haridas S."/>
            <person name="Kuo A."/>
            <person name="Mondo S."/>
            <person name="Pangilinan J."/>
            <person name="Riley R."/>
            <person name="LaButti K."/>
            <person name="Andreopoulos B."/>
            <person name="Lipzen A."/>
            <person name="Chen C."/>
            <person name="Yan M."/>
            <person name="Daum C."/>
            <person name="Ng V."/>
            <person name="Clum A."/>
            <person name="Steindorff A."/>
            <person name="Ohm R.A."/>
            <person name="Martin F."/>
            <person name="Silar P."/>
            <person name="Natvig D.O."/>
            <person name="Lalanne C."/>
            <person name="Gautier V."/>
            <person name="Ament-Velasquez S.L."/>
            <person name="Kruys A."/>
            <person name="Hutchinson M.I."/>
            <person name="Powell A.J."/>
            <person name="Barry K."/>
            <person name="Miller A.N."/>
            <person name="Grigoriev I.V."/>
            <person name="Debuchy R."/>
            <person name="Gladieux P."/>
            <person name="Hiltunen Thoren M."/>
            <person name="Johannesson H."/>
        </authorList>
    </citation>
    <scope>NUCLEOTIDE SEQUENCE</scope>
    <source>
        <strain evidence="2">CBS 314.62</strain>
    </source>
</reference>
<accession>A0AAE1C793</accession>
<feature type="region of interest" description="Disordered" evidence="1">
    <location>
        <begin position="37"/>
        <end position="56"/>
    </location>
</feature>
<evidence type="ECO:0000256" key="1">
    <source>
        <dbReference type="SAM" id="MobiDB-lite"/>
    </source>
</evidence>
<gene>
    <name evidence="2" type="ORF">B0T22DRAFT_474033</name>
</gene>
<reference evidence="2" key="2">
    <citation type="submission" date="2023-06" db="EMBL/GenBank/DDBJ databases">
        <authorList>
            <consortium name="Lawrence Berkeley National Laboratory"/>
            <person name="Haridas S."/>
            <person name="Hensen N."/>
            <person name="Bonometti L."/>
            <person name="Westerberg I."/>
            <person name="Brannstrom I.O."/>
            <person name="Guillou S."/>
            <person name="Cros-Aarteil S."/>
            <person name="Calhoun S."/>
            <person name="Kuo A."/>
            <person name="Mondo S."/>
            <person name="Pangilinan J."/>
            <person name="Riley R."/>
            <person name="Labutti K."/>
            <person name="Andreopoulos B."/>
            <person name="Lipzen A."/>
            <person name="Chen C."/>
            <person name="Yanf M."/>
            <person name="Daum C."/>
            <person name="Ng V."/>
            <person name="Clum A."/>
            <person name="Steindorff A."/>
            <person name="Ohm R."/>
            <person name="Martin F."/>
            <person name="Silar P."/>
            <person name="Natvig D."/>
            <person name="Lalanne C."/>
            <person name="Gautier V."/>
            <person name="Ament-Velasquez S.L."/>
            <person name="Kruys A."/>
            <person name="Hutchinson M.I."/>
            <person name="Powell A.J."/>
            <person name="Barry K."/>
            <person name="Miller A.N."/>
            <person name="Grigoriev I.V."/>
            <person name="Debuchy R."/>
            <person name="Gladieux P."/>
            <person name="Thoren M.H."/>
            <person name="Johannesson H."/>
        </authorList>
    </citation>
    <scope>NUCLEOTIDE SEQUENCE</scope>
    <source>
        <strain evidence="2">CBS 314.62</strain>
    </source>
</reference>
<sequence length="213" mass="23368">MLNTSVSDSLKVCNLRSAATSLVFLAIHLHDRWSSSVSRRKDRVSGKTSSRCEKATTPSPTTAASWCAASRCFRYMYDGDSERRHSSSAVRSCLTTRPTSTTSAKMRTTVRLPGPSWVTPMDSTRSSAAVSSTRSRPANAAGRLSGSTRMFALDGDSVWLASARRECKQRERNWQLRTEAGGVSSECQLQLHFSRPDQALAATRQGIIGRRCT</sequence>
<feature type="region of interest" description="Disordered" evidence="1">
    <location>
        <begin position="112"/>
        <end position="142"/>
    </location>
</feature>
<keyword evidence="3" id="KW-1185">Reference proteome</keyword>
<organism evidence="2 3">
    <name type="scientific">Podospora appendiculata</name>
    <dbReference type="NCBI Taxonomy" id="314037"/>
    <lineage>
        <taxon>Eukaryota</taxon>
        <taxon>Fungi</taxon>
        <taxon>Dikarya</taxon>
        <taxon>Ascomycota</taxon>
        <taxon>Pezizomycotina</taxon>
        <taxon>Sordariomycetes</taxon>
        <taxon>Sordariomycetidae</taxon>
        <taxon>Sordariales</taxon>
        <taxon>Podosporaceae</taxon>
        <taxon>Podospora</taxon>
    </lineage>
</organism>
<evidence type="ECO:0000313" key="2">
    <source>
        <dbReference type="EMBL" id="KAK3681121.1"/>
    </source>
</evidence>
<evidence type="ECO:0000313" key="3">
    <source>
        <dbReference type="Proteomes" id="UP001270362"/>
    </source>
</evidence>
<proteinExistence type="predicted"/>